<dbReference type="PANTHER" id="PTHR43158:SF2">
    <property type="entry name" value="SKFA PEPTIDE EXPORT ATP-BINDING PROTEIN SKFE"/>
    <property type="match status" value="1"/>
</dbReference>
<dbReference type="Pfam" id="PF00005">
    <property type="entry name" value="ABC_tran"/>
    <property type="match status" value="1"/>
</dbReference>
<keyword evidence="1" id="KW-0547">Nucleotide-binding</keyword>
<dbReference type="SMART" id="SM00382">
    <property type="entry name" value="AAA"/>
    <property type="match status" value="1"/>
</dbReference>
<dbReference type="CDD" id="cd03230">
    <property type="entry name" value="ABC_DR_subfamily_A"/>
    <property type="match status" value="1"/>
</dbReference>
<dbReference type="InterPro" id="IPR003439">
    <property type="entry name" value="ABC_transporter-like_ATP-bd"/>
</dbReference>
<protein>
    <submittedName>
        <fullName evidence="4">ABC-2 type transport system ATP-binding protein</fullName>
    </submittedName>
</protein>
<organism evidence="4 5">
    <name type="scientific">Natranaerovirga pectinivora</name>
    <dbReference type="NCBI Taxonomy" id="682400"/>
    <lineage>
        <taxon>Bacteria</taxon>
        <taxon>Bacillati</taxon>
        <taxon>Bacillota</taxon>
        <taxon>Clostridia</taxon>
        <taxon>Lachnospirales</taxon>
        <taxon>Natranaerovirgaceae</taxon>
        <taxon>Natranaerovirga</taxon>
    </lineage>
</organism>
<dbReference type="AlphaFoldDB" id="A0A4R3MEJ9"/>
<sequence length="276" mass="30974">MIQCKNLTFGYKKQPVYDNFNWNLTSGSICGLLGPNGAGKTTLFKILTGLMFQRGGEVSVLGHNPNKREENFYKKLTYVAEELPCPNMSPREYASICGPLYPNFSIERFEELCQSFEVNENKDFSNYSAGDLRKAWLSITLSCRTELILLDEPSKGLDINAQTVLRKVLAETAADGSTIILSTHHVREVEGLLDYITIIDRGGHLRLNAGIENLYKEYSLIHSLTKEQIPTESLAYQRRATGWTALLKEPSNSPQDIPLELLFTGLCGKKKEVSNE</sequence>
<keyword evidence="2 4" id="KW-0067">ATP-binding</keyword>
<dbReference type="InterPro" id="IPR003593">
    <property type="entry name" value="AAA+_ATPase"/>
</dbReference>
<evidence type="ECO:0000259" key="3">
    <source>
        <dbReference type="PROSITE" id="PS50893"/>
    </source>
</evidence>
<evidence type="ECO:0000256" key="2">
    <source>
        <dbReference type="ARBA" id="ARBA00022840"/>
    </source>
</evidence>
<reference evidence="4 5" key="1">
    <citation type="submission" date="2019-03" db="EMBL/GenBank/DDBJ databases">
        <title>Genomic Encyclopedia of Type Strains, Phase IV (KMG-IV): sequencing the most valuable type-strain genomes for metagenomic binning, comparative biology and taxonomic classification.</title>
        <authorList>
            <person name="Goeker M."/>
        </authorList>
    </citation>
    <scope>NUCLEOTIDE SEQUENCE [LARGE SCALE GENOMIC DNA]</scope>
    <source>
        <strain evidence="4 5">DSM 24629</strain>
    </source>
</reference>
<evidence type="ECO:0000313" key="5">
    <source>
        <dbReference type="Proteomes" id="UP000294902"/>
    </source>
</evidence>
<dbReference type="SUPFAM" id="SSF52540">
    <property type="entry name" value="P-loop containing nucleoside triphosphate hydrolases"/>
    <property type="match status" value="1"/>
</dbReference>
<dbReference type="Gene3D" id="3.40.50.300">
    <property type="entry name" value="P-loop containing nucleotide triphosphate hydrolases"/>
    <property type="match status" value="1"/>
</dbReference>
<feature type="domain" description="ABC transporter" evidence="3">
    <location>
        <begin position="2"/>
        <end position="226"/>
    </location>
</feature>
<gene>
    <name evidence="4" type="ORF">EDC18_11364</name>
</gene>
<dbReference type="PANTHER" id="PTHR43158">
    <property type="entry name" value="SKFA PEPTIDE EXPORT ATP-BINDING PROTEIN SKFE"/>
    <property type="match status" value="1"/>
</dbReference>
<dbReference type="InterPro" id="IPR017871">
    <property type="entry name" value="ABC_transporter-like_CS"/>
</dbReference>
<dbReference type="PROSITE" id="PS00211">
    <property type="entry name" value="ABC_TRANSPORTER_1"/>
    <property type="match status" value="1"/>
</dbReference>
<evidence type="ECO:0000313" key="4">
    <source>
        <dbReference type="EMBL" id="TCT12218.1"/>
    </source>
</evidence>
<proteinExistence type="predicted"/>
<dbReference type="Proteomes" id="UP000294902">
    <property type="component" value="Unassembled WGS sequence"/>
</dbReference>
<dbReference type="OrthoDB" id="9804819at2"/>
<accession>A0A4R3MEJ9</accession>
<keyword evidence="5" id="KW-1185">Reference proteome</keyword>
<evidence type="ECO:0000256" key="1">
    <source>
        <dbReference type="ARBA" id="ARBA00022741"/>
    </source>
</evidence>
<dbReference type="GO" id="GO:0005524">
    <property type="term" value="F:ATP binding"/>
    <property type="evidence" value="ECO:0007669"/>
    <property type="project" value="UniProtKB-KW"/>
</dbReference>
<dbReference type="PROSITE" id="PS50893">
    <property type="entry name" value="ABC_TRANSPORTER_2"/>
    <property type="match status" value="1"/>
</dbReference>
<comment type="caution">
    <text evidence="4">The sequence shown here is derived from an EMBL/GenBank/DDBJ whole genome shotgun (WGS) entry which is preliminary data.</text>
</comment>
<dbReference type="RefSeq" id="WP_132253973.1">
    <property type="nucleotide sequence ID" value="NZ_SMAL01000013.1"/>
</dbReference>
<dbReference type="InterPro" id="IPR027417">
    <property type="entry name" value="P-loop_NTPase"/>
</dbReference>
<dbReference type="EMBL" id="SMAL01000013">
    <property type="protein sequence ID" value="TCT12218.1"/>
    <property type="molecule type" value="Genomic_DNA"/>
</dbReference>
<dbReference type="GO" id="GO:0016887">
    <property type="term" value="F:ATP hydrolysis activity"/>
    <property type="evidence" value="ECO:0007669"/>
    <property type="project" value="InterPro"/>
</dbReference>
<name>A0A4R3MEJ9_9FIRM</name>